<accession>A0A482GE12</accession>
<organismHost>
    <name type="scientific">Escherichia coli</name>
    <dbReference type="NCBI Taxonomy" id="562"/>
</organismHost>
<reference evidence="2 3" key="1">
    <citation type="submission" date="2018-12" db="EMBL/GenBank/DDBJ databases">
        <title>Still something new to discover - new insights into E. coli phage diversity and taxonomy.</title>
        <authorList>
            <person name="Korf I.H.E."/>
            <person name="Adriaennsens E."/>
            <person name="Dreiseikelmann B."/>
            <person name="Kropinski A."/>
            <person name="Nimtz M."/>
            <person name="Meier-Kolthoff J.P."/>
            <person name="Rohde M."/>
            <person name="van Raaij M."/>
            <person name="Wittmann J."/>
        </authorList>
    </citation>
    <scope>NUCLEOTIDE SEQUENCE [LARGE SCALE GENOMIC DNA]</scope>
</reference>
<dbReference type="InterPro" id="IPR003647">
    <property type="entry name" value="Intron_nuc_1_rpt"/>
</dbReference>
<organism evidence="2 3">
    <name type="scientific">Escherichia phage vB_EcoM_Goslar</name>
    <dbReference type="NCBI Taxonomy" id="2502409"/>
    <lineage>
        <taxon>Viruses</taxon>
        <taxon>Duplodnaviria</taxon>
        <taxon>Heunggongvirae</taxon>
        <taxon>Uroviricota</taxon>
        <taxon>Caudoviricetes</taxon>
        <taxon>Chimalliviridae</taxon>
        <taxon>Goslarvirus</taxon>
        <taxon>Goslarvirus goslar</taxon>
    </lineage>
</organism>
<dbReference type="Gene3D" id="3.90.75.20">
    <property type="match status" value="1"/>
</dbReference>
<dbReference type="Proteomes" id="UP000294673">
    <property type="component" value="Segment"/>
</dbReference>
<dbReference type="EMBL" id="MK327938">
    <property type="protein sequence ID" value="QBO64021.1"/>
    <property type="molecule type" value="Genomic_DNA"/>
</dbReference>
<evidence type="ECO:0000313" key="2">
    <source>
        <dbReference type="EMBL" id="QBO64021.1"/>
    </source>
</evidence>
<proteinExistence type="predicted"/>
<evidence type="ECO:0000259" key="1">
    <source>
        <dbReference type="SMART" id="SM00507"/>
    </source>
</evidence>
<keyword evidence="3" id="KW-1185">Reference proteome</keyword>
<dbReference type="InterPro" id="IPR044925">
    <property type="entry name" value="His-Me_finger_sf"/>
</dbReference>
<dbReference type="InterPro" id="IPR003615">
    <property type="entry name" value="HNH_nuc"/>
</dbReference>
<gene>
    <name evidence="2" type="ORF">Goslar_00230</name>
</gene>
<protein>
    <recommendedName>
        <fullName evidence="1">HNH nuclease domain-containing protein</fullName>
    </recommendedName>
</protein>
<dbReference type="SMART" id="SM00507">
    <property type="entry name" value="HNHc"/>
    <property type="match status" value="1"/>
</dbReference>
<feature type="domain" description="HNH nuclease" evidence="1">
    <location>
        <begin position="154"/>
        <end position="204"/>
    </location>
</feature>
<sequence length="490" mass="56624">MFKWRVSEKEFIPIPFLSWIEIDGYGNLRYRDTHVEVPRNGDTVIIAGREFNIPALICIAHKNILVDIETQKYVKAMFVDGDESNWDVDNLSYRFEPAYEIAKYPGYRVIPGHTRYLANRKGRIINRITGRQCPHWCVDDSYVFVSMQHDCRFKSQRRSLHRCLLLAWKDYPADVDRMDVNHLDGDKWNYALDNLEWATRLRNILHAVETGLRDDNKPVLLWDTEEDVVTEYPSIAQASAVAGVTDTTLGKHARKVKLFNNRWVVKFKDDPQPWPDIKSADGNFVGSGIMNQIRIYHPDGTTTVVHSANEASRQTGVKSATILYRANNNPGWHGPEGYGFEHVNKVLHQQALERRQQLLDSRPDFIVVVDRDGNETPYKTVVDAAKAIGISRPAATSRLNESYGLVDTNGYMLEYAEPERREYWRDVLRKHHRAVEVTRPDNTKTIVLGAKSAVNVSQLPATTIQHRVRHPDIKCDNRRKDKWDFRYLNK</sequence>
<evidence type="ECO:0000313" key="3">
    <source>
        <dbReference type="Proteomes" id="UP000294673"/>
    </source>
</evidence>
<dbReference type="SUPFAM" id="SSF54060">
    <property type="entry name" value="His-Me finger endonucleases"/>
    <property type="match status" value="1"/>
</dbReference>
<dbReference type="SMART" id="SM00497">
    <property type="entry name" value="IENR1"/>
    <property type="match status" value="2"/>
</dbReference>
<name>A0A482GE12_BPGOS</name>